<evidence type="ECO:0000313" key="1">
    <source>
        <dbReference type="EMBL" id="KAJ8993432.1"/>
    </source>
</evidence>
<evidence type="ECO:0000313" key="2">
    <source>
        <dbReference type="Proteomes" id="UP001161757"/>
    </source>
</evidence>
<dbReference type="Proteomes" id="UP001161757">
    <property type="component" value="Unassembled WGS sequence"/>
</dbReference>
<sequence length="286" mass="32334">MSFSLPVRVAAPRTLCLDPIFSLLYEDNEASLTHFLKNQAPLPIKGIINNPTVMDYLLSREAGPKVEYKNLRPALAALRPFLSRSANGKTLLAFYRKLLQLQGRWVIAAAEMVTFDMYTKLYQALFIDRNDQRLLDHIVKVVPNAAQIIATKTTCTAEQFALMVQDEKERLAKDTRAAAEKLFDYKVTNEFFQQHGKLLASIEICEKQFKAARARLNRRRQEAMDRRAAGLVTAYERNIATLPRQMGMAGMTPSTAEMEQSVIEWAQKAGRMCFNTPDIPAATTNN</sequence>
<reference evidence="1" key="1">
    <citation type="submission" date="2023-01" db="EMBL/GenBank/DDBJ databases">
        <title>Exophiala dermititidis isolated from Cystic Fibrosis Patient.</title>
        <authorList>
            <person name="Kurbessoian T."/>
            <person name="Crocker A."/>
            <person name="Murante D."/>
            <person name="Hogan D.A."/>
            <person name="Stajich J.E."/>
        </authorList>
    </citation>
    <scope>NUCLEOTIDE SEQUENCE</scope>
    <source>
        <strain evidence="1">Ex8</strain>
    </source>
</reference>
<dbReference type="AlphaFoldDB" id="A0AAN6F0W1"/>
<proteinExistence type="predicted"/>
<comment type="caution">
    <text evidence="1">The sequence shown here is derived from an EMBL/GenBank/DDBJ whole genome shotgun (WGS) entry which is preliminary data.</text>
</comment>
<accession>A0AAN6F0W1</accession>
<organism evidence="1 2">
    <name type="scientific">Exophiala dermatitidis</name>
    <name type="common">Black yeast-like fungus</name>
    <name type="synonym">Wangiella dermatitidis</name>
    <dbReference type="NCBI Taxonomy" id="5970"/>
    <lineage>
        <taxon>Eukaryota</taxon>
        <taxon>Fungi</taxon>
        <taxon>Dikarya</taxon>
        <taxon>Ascomycota</taxon>
        <taxon>Pezizomycotina</taxon>
        <taxon>Eurotiomycetes</taxon>
        <taxon>Chaetothyriomycetidae</taxon>
        <taxon>Chaetothyriales</taxon>
        <taxon>Herpotrichiellaceae</taxon>
        <taxon>Exophiala</taxon>
    </lineage>
</organism>
<name>A0AAN6F0W1_EXODE</name>
<dbReference type="EMBL" id="JAJGCB010000003">
    <property type="protein sequence ID" value="KAJ8993432.1"/>
    <property type="molecule type" value="Genomic_DNA"/>
</dbReference>
<protein>
    <submittedName>
        <fullName evidence="1">Uncharacterized protein</fullName>
    </submittedName>
</protein>
<gene>
    <name evidence="1" type="ORF">HRR80_001947</name>
</gene>